<organism evidence="2 3">
    <name type="scientific">Saponaria officinalis</name>
    <name type="common">Common soapwort</name>
    <name type="synonym">Lychnis saponaria</name>
    <dbReference type="NCBI Taxonomy" id="3572"/>
    <lineage>
        <taxon>Eukaryota</taxon>
        <taxon>Viridiplantae</taxon>
        <taxon>Streptophyta</taxon>
        <taxon>Embryophyta</taxon>
        <taxon>Tracheophyta</taxon>
        <taxon>Spermatophyta</taxon>
        <taxon>Magnoliopsida</taxon>
        <taxon>eudicotyledons</taxon>
        <taxon>Gunneridae</taxon>
        <taxon>Pentapetalae</taxon>
        <taxon>Caryophyllales</taxon>
        <taxon>Caryophyllaceae</taxon>
        <taxon>Caryophylleae</taxon>
        <taxon>Saponaria</taxon>
    </lineage>
</organism>
<dbReference type="SUPFAM" id="SSF53474">
    <property type="entry name" value="alpha/beta-Hydrolases"/>
    <property type="match status" value="1"/>
</dbReference>
<dbReference type="PANTHER" id="PTHR11440">
    <property type="entry name" value="LECITHIN-CHOLESTEROL ACYLTRANSFERASE-RELATED"/>
    <property type="match status" value="1"/>
</dbReference>
<proteinExistence type="predicted"/>
<gene>
    <name evidence="2" type="ORF">RND81_01G100900</name>
</gene>
<reference evidence="2" key="1">
    <citation type="submission" date="2024-03" db="EMBL/GenBank/DDBJ databases">
        <title>WGS assembly of Saponaria officinalis var. Norfolk2.</title>
        <authorList>
            <person name="Jenkins J."/>
            <person name="Shu S."/>
            <person name="Grimwood J."/>
            <person name="Barry K."/>
            <person name="Goodstein D."/>
            <person name="Schmutz J."/>
            <person name="Leebens-Mack J."/>
            <person name="Osbourn A."/>
        </authorList>
    </citation>
    <scope>NUCLEOTIDE SEQUENCE [LARGE SCALE GENOMIC DNA]</scope>
    <source>
        <strain evidence="2">JIC</strain>
    </source>
</reference>
<dbReference type="Pfam" id="PF02450">
    <property type="entry name" value="LCAT"/>
    <property type="match status" value="2"/>
</dbReference>
<comment type="caution">
    <text evidence="2">The sequence shown here is derived from an EMBL/GenBank/DDBJ whole genome shotgun (WGS) entry which is preliminary data.</text>
</comment>
<dbReference type="EMBL" id="JBDFQZ010000001">
    <property type="protein sequence ID" value="KAK9756484.1"/>
    <property type="molecule type" value="Genomic_DNA"/>
</dbReference>
<dbReference type="AlphaFoldDB" id="A0AAW1NDG6"/>
<feature type="region of interest" description="Disordered" evidence="1">
    <location>
        <begin position="1"/>
        <end position="51"/>
    </location>
</feature>
<sequence>MKPKKKKTPRIQSNKIDKQATNTHSHPHIKHFSNNPTLQTPKHTHNSSYNSISSPQMKASFSLRFIHSTQLFYYAIIMLQTHCITSTNTNNNLHPIILVPGAGGNQLEARLTRDYKPSSLICKAYPGRFHKDKDGWYRIWFDPSVLIAPYTKCFAERMILRYDIHADDYFNAPGVETRVPHFGSTKSLLYLDPNLKLISPYMAPLVSSLEEAGYIEGETLFGAPYDFRYGLAPEGHPCHIGSKYLQDLNNLIENASNANKGKPVIIVSHSLGGLYVYQLLLRNSISWRRKFIKHFIALSTPWAGTVQEMLTFASGYTLGVPLVQPLLVRDEQRSSESNLWLMPSPTVFGPTKPLVITRNCTYSAKDIPKFLEDIGYSEGVHPYTTRIVPMQQRFKPPEVPITCIIGSGVKTPETLFYGDKGFDEQPSVLWGDGDGTVNLLSLLSVYKEWMKHQNQEVKIVRLDGVSHTDVLSDQVSLEQILLVVSNVNSGIVKLNISAM</sequence>
<evidence type="ECO:0000256" key="1">
    <source>
        <dbReference type="SAM" id="MobiDB-lite"/>
    </source>
</evidence>
<dbReference type="GO" id="GO:0008374">
    <property type="term" value="F:O-acyltransferase activity"/>
    <property type="evidence" value="ECO:0007669"/>
    <property type="project" value="InterPro"/>
</dbReference>
<dbReference type="InterPro" id="IPR003386">
    <property type="entry name" value="LACT/PDAT_acylTrfase"/>
</dbReference>
<keyword evidence="3" id="KW-1185">Reference proteome</keyword>
<dbReference type="InterPro" id="IPR029058">
    <property type="entry name" value="AB_hydrolase_fold"/>
</dbReference>
<dbReference type="Gene3D" id="3.40.50.1820">
    <property type="entry name" value="alpha/beta hydrolase"/>
    <property type="match status" value="2"/>
</dbReference>
<accession>A0AAW1NDG6</accession>
<feature type="compositionally biased region" description="Polar residues" evidence="1">
    <location>
        <begin position="10"/>
        <end position="24"/>
    </location>
</feature>
<evidence type="ECO:0000313" key="2">
    <source>
        <dbReference type="EMBL" id="KAK9756484.1"/>
    </source>
</evidence>
<protein>
    <submittedName>
        <fullName evidence="2">Uncharacterized protein</fullName>
    </submittedName>
</protein>
<feature type="compositionally biased region" description="Polar residues" evidence="1">
    <location>
        <begin position="32"/>
        <end position="51"/>
    </location>
</feature>
<evidence type="ECO:0000313" key="3">
    <source>
        <dbReference type="Proteomes" id="UP001443914"/>
    </source>
</evidence>
<dbReference type="Proteomes" id="UP001443914">
    <property type="component" value="Unassembled WGS sequence"/>
</dbReference>
<dbReference type="GO" id="GO:0006629">
    <property type="term" value="P:lipid metabolic process"/>
    <property type="evidence" value="ECO:0007669"/>
    <property type="project" value="InterPro"/>
</dbReference>
<name>A0AAW1NDG6_SAPOF</name>